<dbReference type="STRING" id="1088818.A0A2I0AFS9"/>
<evidence type="ECO:0000256" key="6">
    <source>
        <dbReference type="ARBA" id="ARBA00023136"/>
    </source>
</evidence>
<gene>
    <name evidence="11" type="primary">MLO12</name>
    <name evidence="8" type="synonym">MLO</name>
    <name evidence="11" type="ORF">AXF42_Ash000218</name>
</gene>
<feature type="transmembrane region" description="Helical" evidence="10">
    <location>
        <begin position="248"/>
        <end position="266"/>
    </location>
</feature>
<comment type="domain">
    <text evidence="8">The C-terminus contains a calmodulin-binding domain, which binds calmodulin in a calcium-dependent fashion.</text>
</comment>
<proteinExistence type="inferred from homology"/>
<reference evidence="11 12" key="1">
    <citation type="journal article" date="2017" name="Nature">
        <title>The Apostasia genome and the evolution of orchids.</title>
        <authorList>
            <person name="Zhang G.Q."/>
            <person name="Liu K.W."/>
            <person name="Li Z."/>
            <person name="Lohaus R."/>
            <person name="Hsiao Y.Y."/>
            <person name="Niu S.C."/>
            <person name="Wang J.Y."/>
            <person name="Lin Y.C."/>
            <person name="Xu Q."/>
            <person name="Chen L.J."/>
            <person name="Yoshida K."/>
            <person name="Fujiwara S."/>
            <person name="Wang Z.W."/>
            <person name="Zhang Y.Q."/>
            <person name="Mitsuda N."/>
            <person name="Wang M."/>
            <person name="Liu G.H."/>
            <person name="Pecoraro L."/>
            <person name="Huang H.X."/>
            <person name="Xiao X.J."/>
            <person name="Lin M."/>
            <person name="Wu X.Y."/>
            <person name="Wu W.L."/>
            <person name="Chen Y.Y."/>
            <person name="Chang S.B."/>
            <person name="Sakamoto S."/>
            <person name="Ohme-Takagi M."/>
            <person name="Yagi M."/>
            <person name="Zeng S.J."/>
            <person name="Shen C.Y."/>
            <person name="Yeh C.M."/>
            <person name="Luo Y.B."/>
            <person name="Tsai W.C."/>
            <person name="Van de Peer Y."/>
            <person name="Liu Z.J."/>
        </authorList>
    </citation>
    <scope>NUCLEOTIDE SEQUENCE [LARGE SCALE GENOMIC DNA]</scope>
    <source>
        <strain evidence="12">cv. Shenzhen</strain>
        <tissue evidence="11">Stem</tissue>
    </source>
</reference>
<dbReference type="AlphaFoldDB" id="A0A2I0AFS9"/>
<evidence type="ECO:0000313" key="11">
    <source>
        <dbReference type="EMBL" id="PKA54385.1"/>
    </source>
</evidence>
<keyword evidence="6 8" id="KW-0472">Membrane</keyword>
<evidence type="ECO:0000256" key="2">
    <source>
        <dbReference type="ARBA" id="ARBA00006574"/>
    </source>
</evidence>
<evidence type="ECO:0000256" key="7">
    <source>
        <dbReference type="ARBA" id="ARBA00023265"/>
    </source>
</evidence>
<keyword evidence="12" id="KW-1185">Reference proteome</keyword>
<keyword evidence="7 8" id="KW-0568">Pathogenesis-related protein</keyword>
<keyword evidence="5 8" id="KW-1133">Transmembrane helix</keyword>
<organism evidence="11 12">
    <name type="scientific">Apostasia shenzhenica</name>
    <dbReference type="NCBI Taxonomy" id="1088818"/>
    <lineage>
        <taxon>Eukaryota</taxon>
        <taxon>Viridiplantae</taxon>
        <taxon>Streptophyta</taxon>
        <taxon>Embryophyta</taxon>
        <taxon>Tracheophyta</taxon>
        <taxon>Spermatophyta</taxon>
        <taxon>Magnoliopsida</taxon>
        <taxon>Liliopsida</taxon>
        <taxon>Asparagales</taxon>
        <taxon>Orchidaceae</taxon>
        <taxon>Apostasioideae</taxon>
        <taxon>Apostasia</taxon>
    </lineage>
</organism>
<evidence type="ECO:0000256" key="9">
    <source>
        <dbReference type="SAM" id="MobiDB-lite"/>
    </source>
</evidence>
<keyword evidence="4 8" id="KW-0611">Plant defense</keyword>
<evidence type="ECO:0000256" key="1">
    <source>
        <dbReference type="ARBA" id="ARBA00004141"/>
    </source>
</evidence>
<evidence type="ECO:0000256" key="10">
    <source>
        <dbReference type="SAM" id="Phobius"/>
    </source>
</evidence>
<sequence length="562" mass="62877">MQFVGKAKRKSLNEAIYQLKSGLRSFGFISLLLTMVNQPVSKLCISTNLTNTFLPCIDDQKSNPDAGSGRSRTEDIEEDTCPAGKVPLLSPRGTQHLQTLIFMLAIFHVTSSLFTLLLGEIKMKRWELWEKETQTLDHKLYKDTRRFQLVKETTFGKRHLTFWSNNSHLRLIVCFLRQFVGSVTKADYFALRKGFINAHFGSNVAYNFHKYLRRSLDKDFKDLVTISFPIWAYVVLFVLFSANGFYAYYWHSFIPLAVLLIIGAKLETTITNMCLRSTSKETVIITGEFSVEPNDELFWFGSPRWFLHAIQFILIENSFQVAFIVWDLYTFGLHSCLHRKTVNLVISLGVSLLVQFLSAYVTLPLYALVSQMGSSMKETVLTDKVVLGLKNWHDMAKRSLSSTNEAITAPSSPLARSSTSLVRKLAGNSSAPATNPKALASSSSRSHSNSLRGQSSTSSWLQTPTSGVSSSKSPQRAALVSSLGEAAGSLSSPRAPSSPEFEFPKLDWRELAEFQRVTEEMMGLSSKRGSVGELSFRMWWTQEVISSTGGGRSPGAQLHSSR</sequence>
<evidence type="ECO:0000256" key="4">
    <source>
        <dbReference type="ARBA" id="ARBA00022821"/>
    </source>
</evidence>
<dbReference type="PANTHER" id="PTHR31942">
    <property type="entry name" value="MLO-LIKE PROTEIN 1"/>
    <property type="match status" value="1"/>
</dbReference>
<dbReference type="InterPro" id="IPR004326">
    <property type="entry name" value="Mlo"/>
</dbReference>
<feature type="transmembrane region" description="Helical" evidence="10">
    <location>
        <begin position="346"/>
        <end position="369"/>
    </location>
</feature>
<dbReference type="OrthoDB" id="1388414at2759"/>
<feature type="compositionally biased region" description="Low complexity" evidence="9">
    <location>
        <begin position="441"/>
        <end position="456"/>
    </location>
</feature>
<comment type="similarity">
    <text evidence="2 8">Belongs to the MLO family.</text>
</comment>
<evidence type="ECO:0000256" key="3">
    <source>
        <dbReference type="ARBA" id="ARBA00022692"/>
    </source>
</evidence>
<comment type="function">
    <text evidence="8">May be involved in modulation of pathogen defense and leaf cell death.</text>
</comment>
<feature type="transmembrane region" description="Helical" evidence="10">
    <location>
        <begin position="21"/>
        <end position="40"/>
    </location>
</feature>
<comment type="subcellular location">
    <subcellularLocation>
        <location evidence="1 8">Membrane</location>
        <topology evidence="1 8">Multi-pass membrane protein</topology>
    </subcellularLocation>
</comment>
<dbReference type="Proteomes" id="UP000236161">
    <property type="component" value="Unassembled WGS sequence"/>
</dbReference>
<dbReference type="GO" id="GO:0005516">
    <property type="term" value="F:calmodulin binding"/>
    <property type="evidence" value="ECO:0007669"/>
    <property type="project" value="UniProtKB-KW"/>
</dbReference>
<accession>A0A2I0AFS9</accession>
<feature type="region of interest" description="Disordered" evidence="9">
    <location>
        <begin position="425"/>
        <end position="480"/>
    </location>
</feature>
<evidence type="ECO:0000256" key="8">
    <source>
        <dbReference type="RuleBase" id="RU280816"/>
    </source>
</evidence>
<protein>
    <recommendedName>
        <fullName evidence="8">MLO-like protein</fullName>
    </recommendedName>
</protein>
<feature type="transmembrane region" description="Helical" evidence="10">
    <location>
        <begin position="223"/>
        <end position="242"/>
    </location>
</feature>
<name>A0A2I0AFS9_9ASPA</name>
<feature type="compositionally biased region" description="Polar residues" evidence="9">
    <location>
        <begin position="457"/>
        <end position="474"/>
    </location>
</feature>
<dbReference type="PANTHER" id="PTHR31942:SF72">
    <property type="entry name" value="MLO-LIKE PROTEIN"/>
    <property type="match status" value="1"/>
</dbReference>
<dbReference type="EMBL" id="KZ451982">
    <property type="protein sequence ID" value="PKA54385.1"/>
    <property type="molecule type" value="Genomic_DNA"/>
</dbReference>
<keyword evidence="8" id="KW-0112">Calmodulin-binding</keyword>
<feature type="transmembrane region" description="Helical" evidence="10">
    <location>
        <begin position="97"/>
        <end position="118"/>
    </location>
</feature>
<evidence type="ECO:0000256" key="5">
    <source>
        <dbReference type="ARBA" id="ARBA00022989"/>
    </source>
</evidence>
<dbReference type="Pfam" id="PF03094">
    <property type="entry name" value="Mlo"/>
    <property type="match status" value="1"/>
</dbReference>
<evidence type="ECO:0000313" key="12">
    <source>
        <dbReference type="Proteomes" id="UP000236161"/>
    </source>
</evidence>
<keyword evidence="3 8" id="KW-0812">Transmembrane</keyword>
<dbReference type="GO" id="GO:0006952">
    <property type="term" value="P:defense response"/>
    <property type="evidence" value="ECO:0007669"/>
    <property type="project" value="UniProtKB-KW"/>
</dbReference>
<dbReference type="GO" id="GO:0016020">
    <property type="term" value="C:membrane"/>
    <property type="evidence" value="ECO:0007669"/>
    <property type="project" value="UniProtKB-SubCell"/>
</dbReference>